<name>A0A2S8F5T8_9BACT</name>
<keyword evidence="1" id="KW-0812">Transmembrane</keyword>
<sequence length="463" mass="50065">MTQLHRRFDFLSKRAKRGVSLLWIIIAFPALILFLVFAVEIGNIWLARLELEQSLEASALAAVKEWAEGGMDTKDARIIGNDFAIANPVRGVPVDLTMQVLNVDFDGDLNYDMNQINGNKVCTDISDYGNYLQSGVFVFGVIRETEGPVGPPAGSVIFNAAMSPNCSTGGVLVDATGEGNLNTQHNEWGISFLATEDNYNTSLRIWRVEIDVDSDAMNPSNYHFQVGSAQLAVDGTDPYKINYTTGMQTPLFQTNNNFLTGRNTTVAFSYLGDTLRLDFSSSGPDTNLGLAPGERIRFGANVLDGTSQVDGTEVADVTEVRVYFSTGNVQNATPEIGIMLQDTTGGATAQCRKRAEDRAPVLDALMQEHVVGHELPIIDLPCPPNSGVKNGQSWVQIGGGGAGLPFAVRAQATIGVQSVVKSICGFDLGPWGVSAKSTAYYDCETRDPKLIRVDVFECVDPMN</sequence>
<dbReference type="Pfam" id="PF13400">
    <property type="entry name" value="Tad"/>
    <property type="match status" value="1"/>
</dbReference>
<dbReference type="AlphaFoldDB" id="A0A2S8F5T8"/>
<dbReference type="Proteomes" id="UP000240009">
    <property type="component" value="Unassembled WGS sequence"/>
</dbReference>
<keyword evidence="1" id="KW-0472">Membrane</keyword>
<evidence type="ECO:0000313" key="3">
    <source>
        <dbReference type="EMBL" id="PQO27526.1"/>
    </source>
</evidence>
<accession>A0A2S8F5T8</accession>
<organism evidence="3 4">
    <name type="scientific">Blastopirellula marina</name>
    <dbReference type="NCBI Taxonomy" id="124"/>
    <lineage>
        <taxon>Bacteria</taxon>
        <taxon>Pseudomonadati</taxon>
        <taxon>Planctomycetota</taxon>
        <taxon>Planctomycetia</taxon>
        <taxon>Pirellulales</taxon>
        <taxon>Pirellulaceae</taxon>
        <taxon>Blastopirellula</taxon>
    </lineage>
</organism>
<reference evidence="3 4" key="1">
    <citation type="submission" date="2018-02" db="EMBL/GenBank/DDBJ databases">
        <title>Comparative genomes isolates from brazilian mangrove.</title>
        <authorList>
            <person name="Araujo J.E."/>
            <person name="Taketani R.G."/>
            <person name="Silva M.C.P."/>
            <person name="Loureco M.V."/>
            <person name="Andreote F.D."/>
        </authorList>
    </citation>
    <scope>NUCLEOTIDE SEQUENCE [LARGE SCALE GENOMIC DNA]</scope>
    <source>
        <strain evidence="3 4">HEX-2 MGV</strain>
    </source>
</reference>
<evidence type="ECO:0000259" key="2">
    <source>
        <dbReference type="Pfam" id="PF13400"/>
    </source>
</evidence>
<comment type="caution">
    <text evidence="3">The sequence shown here is derived from an EMBL/GenBank/DDBJ whole genome shotgun (WGS) entry which is preliminary data.</text>
</comment>
<evidence type="ECO:0000256" key="1">
    <source>
        <dbReference type="SAM" id="Phobius"/>
    </source>
</evidence>
<feature type="domain" description="Putative Flp pilus-assembly TadG-like N-terminal" evidence="2">
    <location>
        <begin position="19"/>
        <end position="63"/>
    </location>
</feature>
<gene>
    <name evidence="3" type="ORF">C5Y96_18520</name>
</gene>
<dbReference type="InterPro" id="IPR028087">
    <property type="entry name" value="Tad_N"/>
</dbReference>
<dbReference type="EMBL" id="PUIA01000057">
    <property type="protein sequence ID" value="PQO27526.1"/>
    <property type="molecule type" value="Genomic_DNA"/>
</dbReference>
<keyword evidence="1" id="KW-1133">Transmembrane helix</keyword>
<feature type="transmembrane region" description="Helical" evidence="1">
    <location>
        <begin position="21"/>
        <end position="46"/>
    </location>
</feature>
<proteinExistence type="predicted"/>
<evidence type="ECO:0000313" key="4">
    <source>
        <dbReference type="Proteomes" id="UP000240009"/>
    </source>
</evidence>
<protein>
    <recommendedName>
        <fullName evidence="2">Putative Flp pilus-assembly TadG-like N-terminal domain-containing protein</fullName>
    </recommendedName>
</protein>